<dbReference type="Proteomes" id="UP000634136">
    <property type="component" value="Unassembled WGS sequence"/>
</dbReference>
<gene>
    <name evidence="1" type="ORF">G2W53_026936</name>
</gene>
<evidence type="ECO:0000313" key="2">
    <source>
        <dbReference type="Proteomes" id="UP000634136"/>
    </source>
</evidence>
<dbReference type="AlphaFoldDB" id="A0A834WJ91"/>
<protein>
    <submittedName>
        <fullName evidence="1">Uncharacterized protein</fullName>
    </submittedName>
</protein>
<keyword evidence="2" id="KW-1185">Reference proteome</keyword>
<sequence>MGFCIEKKLTNDSLIFDGRRSTWSTAGRPTRIALKLLGRLLCVKGSTCLSICTVADRRQSTSSSIEDLAARKLDCLETSWEVSLCPRLQFDPAYALEILLRKKVDPRLIDF</sequence>
<reference evidence="1" key="1">
    <citation type="submission" date="2020-09" db="EMBL/GenBank/DDBJ databases">
        <title>Genome-Enabled Discovery of Anthraquinone Biosynthesis in Senna tora.</title>
        <authorList>
            <person name="Kang S.-H."/>
            <person name="Pandey R.P."/>
            <person name="Lee C.-M."/>
            <person name="Sim J.-S."/>
            <person name="Jeong J.-T."/>
            <person name="Choi B.-S."/>
            <person name="Jung M."/>
            <person name="Ginzburg D."/>
            <person name="Zhao K."/>
            <person name="Won S.Y."/>
            <person name="Oh T.-J."/>
            <person name="Yu Y."/>
            <person name="Kim N.-H."/>
            <person name="Lee O.R."/>
            <person name="Lee T.-H."/>
            <person name="Bashyal P."/>
            <person name="Kim T.-S."/>
            <person name="Lee W.-H."/>
            <person name="Kawkins C."/>
            <person name="Kim C.-K."/>
            <person name="Kim J.S."/>
            <person name="Ahn B.O."/>
            <person name="Rhee S.Y."/>
            <person name="Sohng J.K."/>
        </authorList>
    </citation>
    <scope>NUCLEOTIDE SEQUENCE</scope>
    <source>
        <tissue evidence="1">Leaf</tissue>
    </source>
</reference>
<proteinExistence type="predicted"/>
<comment type="caution">
    <text evidence="1">The sequence shown here is derived from an EMBL/GenBank/DDBJ whole genome shotgun (WGS) entry which is preliminary data.</text>
</comment>
<name>A0A834WJ91_9FABA</name>
<accession>A0A834WJ91</accession>
<evidence type="ECO:0000313" key="1">
    <source>
        <dbReference type="EMBL" id="KAF7821481.1"/>
    </source>
</evidence>
<dbReference type="EMBL" id="JAAIUW010000008">
    <property type="protein sequence ID" value="KAF7821481.1"/>
    <property type="molecule type" value="Genomic_DNA"/>
</dbReference>
<organism evidence="1 2">
    <name type="scientific">Senna tora</name>
    <dbReference type="NCBI Taxonomy" id="362788"/>
    <lineage>
        <taxon>Eukaryota</taxon>
        <taxon>Viridiplantae</taxon>
        <taxon>Streptophyta</taxon>
        <taxon>Embryophyta</taxon>
        <taxon>Tracheophyta</taxon>
        <taxon>Spermatophyta</taxon>
        <taxon>Magnoliopsida</taxon>
        <taxon>eudicotyledons</taxon>
        <taxon>Gunneridae</taxon>
        <taxon>Pentapetalae</taxon>
        <taxon>rosids</taxon>
        <taxon>fabids</taxon>
        <taxon>Fabales</taxon>
        <taxon>Fabaceae</taxon>
        <taxon>Caesalpinioideae</taxon>
        <taxon>Cassia clade</taxon>
        <taxon>Senna</taxon>
    </lineage>
</organism>